<keyword evidence="4" id="KW-0744">Spermatogenesis</keyword>
<dbReference type="SMART" id="SM00353">
    <property type="entry name" value="HLH"/>
    <property type="match status" value="1"/>
</dbReference>
<name>A0A8C5DL78_GOUWI</name>
<keyword evidence="6" id="KW-0238">DNA-binding</keyword>
<dbReference type="Proteomes" id="UP000694680">
    <property type="component" value="Chromosome 7"/>
</dbReference>
<dbReference type="OrthoDB" id="9946078at2759"/>
<accession>A0A8C5DL78</accession>
<evidence type="ECO:0000313" key="12">
    <source>
        <dbReference type="Proteomes" id="UP000694680"/>
    </source>
</evidence>
<evidence type="ECO:0000256" key="4">
    <source>
        <dbReference type="ARBA" id="ARBA00022871"/>
    </source>
</evidence>
<feature type="compositionally biased region" description="Basic and acidic residues" evidence="9">
    <location>
        <begin position="288"/>
        <end position="300"/>
    </location>
</feature>
<keyword evidence="8" id="KW-0539">Nucleus</keyword>
<dbReference type="Gene3D" id="4.10.280.10">
    <property type="entry name" value="Helix-loop-helix DNA-binding domain"/>
    <property type="match status" value="1"/>
</dbReference>
<reference evidence="11" key="3">
    <citation type="submission" date="2025-09" db="UniProtKB">
        <authorList>
            <consortium name="Ensembl"/>
        </authorList>
    </citation>
    <scope>IDENTIFICATION</scope>
</reference>
<keyword evidence="2" id="KW-0217">Developmental protein</keyword>
<feature type="region of interest" description="Disordered" evidence="9">
    <location>
        <begin position="252"/>
        <end position="300"/>
    </location>
</feature>
<evidence type="ECO:0000256" key="3">
    <source>
        <dbReference type="ARBA" id="ARBA00022782"/>
    </source>
</evidence>
<feature type="domain" description="BHLH" evidence="10">
    <location>
        <begin position="293"/>
        <end position="343"/>
    </location>
</feature>
<dbReference type="PANTHER" id="PTHR15402:SF2">
    <property type="entry name" value="TRANSCRIPTION FACTOR LIKE 5"/>
    <property type="match status" value="1"/>
</dbReference>
<dbReference type="PROSITE" id="PS50888">
    <property type="entry name" value="BHLH"/>
    <property type="match status" value="1"/>
</dbReference>
<dbReference type="GO" id="GO:0046983">
    <property type="term" value="F:protein dimerization activity"/>
    <property type="evidence" value="ECO:0007669"/>
    <property type="project" value="InterPro"/>
</dbReference>
<dbReference type="PANTHER" id="PTHR15402">
    <property type="entry name" value="TRANSCRIPTION FACTOR-LIKE 5 PROTEIN"/>
    <property type="match status" value="1"/>
</dbReference>
<dbReference type="GO" id="GO:0007283">
    <property type="term" value="P:spermatogenesis"/>
    <property type="evidence" value="ECO:0007669"/>
    <property type="project" value="UniProtKB-KW"/>
</dbReference>
<dbReference type="GO" id="GO:0000981">
    <property type="term" value="F:DNA-binding transcription factor activity, RNA polymerase II-specific"/>
    <property type="evidence" value="ECO:0007669"/>
    <property type="project" value="TreeGrafter"/>
</dbReference>
<keyword evidence="7" id="KW-0804">Transcription</keyword>
<dbReference type="Pfam" id="PF00010">
    <property type="entry name" value="HLH"/>
    <property type="match status" value="1"/>
</dbReference>
<reference evidence="11" key="2">
    <citation type="submission" date="2025-08" db="UniProtKB">
        <authorList>
            <consortium name="Ensembl"/>
        </authorList>
    </citation>
    <scope>IDENTIFICATION</scope>
</reference>
<evidence type="ECO:0000256" key="1">
    <source>
        <dbReference type="ARBA" id="ARBA00004123"/>
    </source>
</evidence>
<keyword evidence="3" id="KW-0221">Differentiation</keyword>
<dbReference type="InterPro" id="IPR036638">
    <property type="entry name" value="HLH_DNA-bd_sf"/>
</dbReference>
<gene>
    <name evidence="11" type="primary">tcfl5</name>
</gene>
<reference evidence="11" key="1">
    <citation type="submission" date="2020-06" db="EMBL/GenBank/DDBJ databases">
        <authorList>
            <consortium name="Wellcome Sanger Institute Data Sharing"/>
        </authorList>
    </citation>
    <scope>NUCLEOTIDE SEQUENCE [LARGE SCALE GENOMIC DNA]</scope>
</reference>
<dbReference type="InterPro" id="IPR039583">
    <property type="entry name" value="TCFL5/SOLH1/2"/>
</dbReference>
<organism evidence="11 12">
    <name type="scientific">Gouania willdenowi</name>
    <name type="common">Blunt-snouted clingfish</name>
    <name type="synonym">Lepadogaster willdenowi</name>
    <dbReference type="NCBI Taxonomy" id="441366"/>
    <lineage>
        <taxon>Eukaryota</taxon>
        <taxon>Metazoa</taxon>
        <taxon>Chordata</taxon>
        <taxon>Craniata</taxon>
        <taxon>Vertebrata</taxon>
        <taxon>Euteleostomi</taxon>
        <taxon>Actinopterygii</taxon>
        <taxon>Neopterygii</taxon>
        <taxon>Teleostei</taxon>
        <taxon>Neoteleostei</taxon>
        <taxon>Acanthomorphata</taxon>
        <taxon>Ovalentaria</taxon>
        <taxon>Blenniimorphae</taxon>
        <taxon>Blenniiformes</taxon>
        <taxon>Gobiesocoidei</taxon>
        <taxon>Gobiesocidae</taxon>
        <taxon>Gobiesocinae</taxon>
        <taxon>Gouania</taxon>
    </lineage>
</organism>
<evidence type="ECO:0000256" key="5">
    <source>
        <dbReference type="ARBA" id="ARBA00023015"/>
    </source>
</evidence>
<comment type="subcellular location">
    <subcellularLocation>
        <location evidence="1">Nucleus</location>
    </subcellularLocation>
</comment>
<keyword evidence="12" id="KW-1185">Reference proteome</keyword>
<evidence type="ECO:0000256" key="2">
    <source>
        <dbReference type="ARBA" id="ARBA00022473"/>
    </source>
</evidence>
<dbReference type="GO" id="GO:0030154">
    <property type="term" value="P:cell differentiation"/>
    <property type="evidence" value="ECO:0007669"/>
    <property type="project" value="UniProtKB-KW"/>
</dbReference>
<dbReference type="InterPro" id="IPR011598">
    <property type="entry name" value="bHLH_dom"/>
</dbReference>
<evidence type="ECO:0000313" key="11">
    <source>
        <dbReference type="Ensembl" id="ENSGWIP00000008553.1"/>
    </source>
</evidence>
<dbReference type="SUPFAM" id="SSF47459">
    <property type="entry name" value="HLH, helix-loop-helix DNA-binding domain"/>
    <property type="match status" value="1"/>
</dbReference>
<dbReference type="GO" id="GO:0005634">
    <property type="term" value="C:nucleus"/>
    <property type="evidence" value="ECO:0007669"/>
    <property type="project" value="UniProtKB-SubCell"/>
</dbReference>
<dbReference type="Ensembl" id="ENSGWIT00000009563.1">
    <property type="protein sequence ID" value="ENSGWIP00000008553.1"/>
    <property type="gene ID" value="ENSGWIG00000005089.1"/>
</dbReference>
<keyword evidence="5" id="KW-0805">Transcription regulation</keyword>
<dbReference type="GO" id="GO:0000978">
    <property type="term" value="F:RNA polymerase II cis-regulatory region sequence-specific DNA binding"/>
    <property type="evidence" value="ECO:0007669"/>
    <property type="project" value="TreeGrafter"/>
</dbReference>
<evidence type="ECO:0000256" key="6">
    <source>
        <dbReference type="ARBA" id="ARBA00023125"/>
    </source>
</evidence>
<dbReference type="CDD" id="cd18909">
    <property type="entry name" value="bHLH_TCFL5"/>
    <property type="match status" value="1"/>
</dbReference>
<evidence type="ECO:0000259" key="10">
    <source>
        <dbReference type="PROSITE" id="PS50888"/>
    </source>
</evidence>
<protein>
    <recommendedName>
        <fullName evidence="10">BHLH domain-containing protein</fullName>
    </recommendedName>
</protein>
<proteinExistence type="predicted"/>
<feature type="compositionally biased region" description="Polar residues" evidence="9">
    <location>
        <begin position="259"/>
        <end position="272"/>
    </location>
</feature>
<evidence type="ECO:0000256" key="9">
    <source>
        <dbReference type="SAM" id="MobiDB-lite"/>
    </source>
</evidence>
<dbReference type="AlphaFoldDB" id="A0A8C5DL78"/>
<evidence type="ECO:0000256" key="7">
    <source>
        <dbReference type="ARBA" id="ARBA00023163"/>
    </source>
</evidence>
<evidence type="ECO:0000256" key="8">
    <source>
        <dbReference type="ARBA" id="ARBA00023242"/>
    </source>
</evidence>
<sequence length="388" mass="43486">MSGHDHHPGLMEMTDGHGFEVWAKIETHSGFPEGPDTRSPSFRELDQNAIEEKLVSPYTAPSHPIDLTTASDHHYVESFGQKTPLSHGDVPGYVLARMRDEECPPALHPPPQLMEKHTASAVKVCLERRFNAMAPEPVKLLDLHSAVINKFLSKLQESENALKHFPHPEMQKIVTLDTVNVLEASNSCGEDAFNPIQGICGQAHSYMVGPNKHHQGSFYPNSLAFNLYQERPHPQIHNSSNTGGEYAVTSASIRRDSSTTHLSKLISSTKASKVSAGGSRKEGGRRKPMSDAQRKERHNITERERRRKIRLYHDHLNTLVPFCNADTDKVTTLQWTTAYLEYIKQKYGDVFKEEFTAFASKTTVCPAATYPASKKPNKEVVDNKLRVE</sequence>